<dbReference type="EMBL" id="CAJPVJ010051510">
    <property type="protein sequence ID" value="CAG2183167.1"/>
    <property type="molecule type" value="Genomic_DNA"/>
</dbReference>
<feature type="non-terminal residue" evidence="2">
    <location>
        <position position="1"/>
    </location>
</feature>
<protein>
    <recommendedName>
        <fullName evidence="1">Malonyl-CoA decarboxylase C-terminal domain-containing protein</fullName>
    </recommendedName>
</protein>
<dbReference type="PANTHER" id="PTHR28641">
    <property type="match status" value="1"/>
</dbReference>
<feature type="domain" description="Malonyl-CoA decarboxylase C-terminal" evidence="1">
    <location>
        <begin position="16"/>
        <end position="89"/>
    </location>
</feature>
<dbReference type="Gene3D" id="3.40.630.180">
    <property type="match status" value="1"/>
</dbReference>
<proteinExistence type="predicted"/>
<dbReference type="GO" id="GO:0050080">
    <property type="term" value="F:malonyl-CoA decarboxylase activity"/>
    <property type="evidence" value="ECO:0007669"/>
    <property type="project" value="InterPro"/>
</dbReference>
<keyword evidence="3" id="KW-1185">Reference proteome</keyword>
<dbReference type="InterPro" id="IPR007956">
    <property type="entry name" value="Malonyl_CoA_deC_C"/>
</dbReference>
<organism evidence="2">
    <name type="scientific">Oppiella nova</name>
    <dbReference type="NCBI Taxonomy" id="334625"/>
    <lineage>
        <taxon>Eukaryota</taxon>
        <taxon>Metazoa</taxon>
        <taxon>Ecdysozoa</taxon>
        <taxon>Arthropoda</taxon>
        <taxon>Chelicerata</taxon>
        <taxon>Arachnida</taxon>
        <taxon>Acari</taxon>
        <taxon>Acariformes</taxon>
        <taxon>Sarcoptiformes</taxon>
        <taxon>Oribatida</taxon>
        <taxon>Brachypylina</taxon>
        <taxon>Oppioidea</taxon>
        <taxon>Oppiidae</taxon>
        <taxon>Oppiella</taxon>
    </lineage>
</organism>
<dbReference type="Proteomes" id="UP000728032">
    <property type="component" value="Unassembled WGS sequence"/>
</dbReference>
<evidence type="ECO:0000313" key="2">
    <source>
        <dbReference type="EMBL" id="CAD7666038.1"/>
    </source>
</evidence>
<evidence type="ECO:0000259" key="1">
    <source>
        <dbReference type="Pfam" id="PF05292"/>
    </source>
</evidence>
<name>A0A7R9R1A1_9ACAR</name>
<dbReference type="Pfam" id="PF05292">
    <property type="entry name" value="MCD"/>
    <property type="match status" value="1"/>
</dbReference>
<dbReference type="InterPro" id="IPR038917">
    <property type="entry name" value="Malonyl_CoA_deC"/>
</dbReference>
<dbReference type="OrthoDB" id="426718at2759"/>
<evidence type="ECO:0000313" key="3">
    <source>
        <dbReference type="Proteomes" id="UP000728032"/>
    </source>
</evidence>
<dbReference type="GO" id="GO:0005782">
    <property type="term" value="C:peroxisomal matrix"/>
    <property type="evidence" value="ECO:0007669"/>
    <property type="project" value="TreeGrafter"/>
</dbReference>
<dbReference type="PANTHER" id="PTHR28641:SF1">
    <property type="entry name" value="MALONYL-COA DECARBOXYLASE, MITOCHONDRIAL"/>
    <property type="match status" value="1"/>
</dbReference>
<sequence length="90" mass="10357">LSNHLKDLLSLWFSVGFLNLERITWNSPTSMLQKISEYEAVHPMRSWADLKRRLGPYRRCFVFSHSCLPCEPLVILHVALTPSISSSIQS</sequence>
<dbReference type="GO" id="GO:2001294">
    <property type="term" value="P:malonyl-CoA catabolic process"/>
    <property type="evidence" value="ECO:0007669"/>
    <property type="project" value="TreeGrafter"/>
</dbReference>
<dbReference type="GO" id="GO:0006085">
    <property type="term" value="P:acetyl-CoA biosynthetic process"/>
    <property type="evidence" value="ECO:0007669"/>
    <property type="project" value="TreeGrafter"/>
</dbReference>
<gene>
    <name evidence="2" type="ORF">ONB1V03_LOCUS22588</name>
</gene>
<dbReference type="GO" id="GO:0006633">
    <property type="term" value="P:fatty acid biosynthetic process"/>
    <property type="evidence" value="ECO:0007669"/>
    <property type="project" value="InterPro"/>
</dbReference>
<accession>A0A7R9R1A1</accession>
<dbReference type="AlphaFoldDB" id="A0A7R9R1A1"/>
<reference evidence="2" key="1">
    <citation type="submission" date="2020-11" db="EMBL/GenBank/DDBJ databases">
        <authorList>
            <person name="Tran Van P."/>
        </authorList>
    </citation>
    <scope>NUCLEOTIDE SEQUENCE</scope>
</reference>
<dbReference type="GO" id="GO:0005759">
    <property type="term" value="C:mitochondrial matrix"/>
    <property type="evidence" value="ECO:0007669"/>
    <property type="project" value="TreeGrafter"/>
</dbReference>
<dbReference type="EMBL" id="OC966335">
    <property type="protein sequence ID" value="CAD7666038.1"/>
    <property type="molecule type" value="Genomic_DNA"/>
</dbReference>